<feature type="signal peptide" evidence="2">
    <location>
        <begin position="1"/>
        <end position="18"/>
    </location>
</feature>
<keyword evidence="2" id="KW-0732">Signal</keyword>
<dbReference type="RefSeq" id="XP_007722358.1">
    <property type="nucleotide sequence ID" value="XM_007724168.1"/>
</dbReference>
<evidence type="ECO:0000256" key="1">
    <source>
        <dbReference type="SAM" id="MobiDB-lite"/>
    </source>
</evidence>
<dbReference type="GeneID" id="19158157"/>
<organism evidence="3 4">
    <name type="scientific">Capronia coronata CBS 617.96</name>
    <dbReference type="NCBI Taxonomy" id="1182541"/>
    <lineage>
        <taxon>Eukaryota</taxon>
        <taxon>Fungi</taxon>
        <taxon>Dikarya</taxon>
        <taxon>Ascomycota</taxon>
        <taxon>Pezizomycotina</taxon>
        <taxon>Eurotiomycetes</taxon>
        <taxon>Chaetothyriomycetidae</taxon>
        <taxon>Chaetothyriales</taxon>
        <taxon>Herpotrichiellaceae</taxon>
        <taxon>Capronia</taxon>
    </lineage>
</organism>
<dbReference type="PANTHER" id="PTHR34144:SF5">
    <property type="entry name" value="ALPHA-1,3-MANNOSYLTRANSFERASE CMT1"/>
    <property type="match status" value="1"/>
</dbReference>
<feature type="compositionally biased region" description="Polar residues" evidence="1">
    <location>
        <begin position="53"/>
        <end position="62"/>
    </location>
</feature>
<dbReference type="HOGENOM" id="CLU_036740_1_1_1"/>
<dbReference type="PANTHER" id="PTHR34144">
    <property type="entry name" value="CHROMOSOME 8, WHOLE GENOME SHOTGUN SEQUENCE"/>
    <property type="match status" value="1"/>
</dbReference>
<dbReference type="Pfam" id="PF11735">
    <property type="entry name" value="CAP59_mtransfer"/>
    <property type="match status" value="1"/>
</dbReference>
<evidence type="ECO:0000313" key="4">
    <source>
        <dbReference type="Proteomes" id="UP000019484"/>
    </source>
</evidence>
<dbReference type="AlphaFoldDB" id="W9ZK55"/>
<reference evidence="3 4" key="1">
    <citation type="submission" date="2013-03" db="EMBL/GenBank/DDBJ databases">
        <title>The Genome Sequence of Capronia coronata CBS 617.96.</title>
        <authorList>
            <consortium name="The Broad Institute Genomics Platform"/>
            <person name="Cuomo C."/>
            <person name="de Hoog S."/>
            <person name="Gorbushina A."/>
            <person name="Walker B."/>
            <person name="Young S.K."/>
            <person name="Zeng Q."/>
            <person name="Gargeya S."/>
            <person name="Fitzgerald M."/>
            <person name="Haas B."/>
            <person name="Abouelleil A."/>
            <person name="Allen A.W."/>
            <person name="Alvarado L."/>
            <person name="Arachchi H.M."/>
            <person name="Berlin A.M."/>
            <person name="Chapman S.B."/>
            <person name="Gainer-Dewar J."/>
            <person name="Goldberg J."/>
            <person name="Griggs A."/>
            <person name="Gujja S."/>
            <person name="Hansen M."/>
            <person name="Howarth C."/>
            <person name="Imamovic A."/>
            <person name="Ireland A."/>
            <person name="Larimer J."/>
            <person name="McCowan C."/>
            <person name="Murphy C."/>
            <person name="Pearson M."/>
            <person name="Poon T.W."/>
            <person name="Priest M."/>
            <person name="Roberts A."/>
            <person name="Saif S."/>
            <person name="Shea T."/>
            <person name="Sisk P."/>
            <person name="Sykes S."/>
            <person name="Wortman J."/>
            <person name="Nusbaum C."/>
            <person name="Birren B."/>
        </authorList>
    </citation>
    <scope>NUCLEOTIDE SEQUENCE [LARGE SCALE GENOMIC DNA]</scope>
    <source>
        <strain evidence="3 4">CBS 617.96</strain>
    </source>
</reference>
<dbReference type="EMBL" id="AMWN01000002">
    <property type="protein sequence ID" value="EXJ94864.1"/>
    <property type="molecule type" value="Genomic_DNA"/>
</dbReference>
<dbReference type="eggNOG" id="ENOG502QRP7">
    <property type="taxonomic scope" value="Eukaryota"/>
</dbReference>
<evidence type="ECO:0000313" key="3">
    <source>
        <dbReference type="EMBL" id="EXJ94864.1"/>
    </source>
</evidence>
<dbReference type="InterPro" id="IPR021047">
    <property type="entry name" value="Mannosyltransferase_CMT1"/>
</dbReference>
<accession>W9ZK55</accession>
<feature type="region of interest" description="Disordered" evidence="1">
    <location>
        <begin position="45"/>
        <end position="67"/>
    </location>
</feature>
<proteinExistence type="predicted"/>
<feature type="chain" id="PRO_5004934262" description="Alpha-1,3-mannosyltransferase CMT1" evidence="2">
    <location>
        <begin position="19"/>
        <end position="482"/>
    </location>
</feature>
<dbReference type="OrthoDB" id="262547at2759"/>
<gene>
    <name evidence="3" type="ORF">A1O1_03262</name>
</gene>
<comment type="caution">
    <text evidence="3">The sequence shown here is derived from an EMBL/GenBank/DDBJ whole genome shotgun (WGS) entry which is preliminary data.</text>
</comment>
<keyword evidence="4" id="KW-1185">Reference proteome</keyword>
<protein>
    <recommendedName>
        <fullName evidence="5">Alpha-1,3-mannosyltransferase CMT1</fullName>
    </recommendedName>
</protein>
<name>W9ZK55_9EURO</name>
<evidence type="ECO:0008006" key="5">
    <source>
        <dbReference type="Google" id="ProtNLM"/>
    </source>
</evidence>
<sequence>MRRVGLLLGQALLLVVLCSVLVLERSIYQSRVTKSNNCLPAAVDNTPALKAPNPSSTNTRASFPSRLPTAEPPGDFIPFTSKWQPASGTNIHPLVPTPAVTTVTASPTAEIDCPNKRDSPDMVEDTSKYLRAIMNSSTETGLSRLECGPLKRIRYAGLHHVPASTNKPRYFFALDLYQSTQIITQLFGSIVEVIRFLGPELCAVSVVEGRSTDGTFEVLKSLAHELGSLGVRYHLSCNELDPKGQGMDRIVTLAQLRNQALWPLTKNPGQYDPSTTVIILNDIALCAEDILELIQQRVLLKADMTCGMDWNDNGNPFYDVWIGRQLNGDSFFEIPQSGSWEFAHNLFWNHEDSRRRYASGSPVQVFSCWNGAVTFIAEPFLEGKITFRSNNEGECYLGEPVHLAKDLWKAGHGRIAILPSVNVGYSVNASAKAKEMHGTVSAWAEKGDPPDSHITWQDDPPGQIKCMVFRDHQSWEPWDQSL</sequence>
<evidence type="ECO:0000256" key="2">
    <source>
        <dbReference type="SAM" id="SignalP"/>
    </source>
</evidence>
<dbReference type="Proteomes" id="UP000019484">
    <property type="component" value="Unassembled WGS sequence"/>
</dbReference>